<accession>A0A9N8D7D5</accession>
<keyword evidence="1" id="KW-0812">Transmembrane</keyword>
<keyword evidence="1" id="KW-0472">Membrane</keyword>
<keyword evidence="3" id="KW-1185">Reference proteome</keyword>
<organism evidence="2 3">
    <name type="scientific">Seminavis robusta</name>
    <dbReference type="NCBI Taxonomy" id="568900"/>
    <lineage>
        <taxon>Eukaryota</taxon>
        <taxon>Sar</taxon>
        <taxon>Stramenopiles</taxon>
        <taxon>Ochrophyta</taxon>
        <taxon>Bacillariophyta</taxon>
        <taxon>Bacillariophyceae</taxon>
        <taxon>Bacillariophycidae</taxon>
        <taxon>Naviculales</taxon>
        <taxon>Naviculaceae</taxon>
        <taxon>Seminavis</taxon>
    </lineage>
</organism>
<evidence type="ECO:0000313" key="2">
    <source>
        <dbReference type="EMBL" id="CAB9496590.1"/>
    </source>
</evidence>
<gene>
    <name evidence="2" type="ORF">SEMRO_6_G005610.1</name>
</gene>
<feature type="transmembrane region" description="Helical" evidence="1">
    <location>
        <begin position="12"/>
        <end position="32"/>
    </location>
</feature>
<dbReference type="AlphaFoldDB" id="A0A9N8D7D5"/>
<dbReference type="Proteomes" id="UP001153069">
    <property type="component" value="Unassembled WGS sequence"/>
</dbReference>
<evidence type="ECO:0000256" key="1">
    <source>
        <dbReference type="SAM" id="Phobius"/>
    </source>
</evidence>
<name>A0A9N8D7D5_9STRA</name>
<evidence type="ECO:0000313" key="3">
    <source>
        <dbReference type="Proteomes" id="UP001153069"/>
    </source>
</evidence>
<reference evidence="2" key="1">
    <citation type="submission" date="2020-06" db="EMBL/GenBank/DDBJ databases">
        <authorList>
            <consortium name="Plant Systems Biology data submission"/>
        </authorList>
    </citation>
    <scope>NUCLEOTIDE SEQUENCE</scope>
    <source>
        <strain evidence="2">D6</strain>
    </source>
</reference>
<feature type="transmembrane region" description="Helical" evidence="1">
    <location>
        <begin position="96"/>
        <end position="114"/>
    </location>
</feature>
<comment type="caution">
    <text evidence="2">The sequence shown here is derived from an EMBL/GenBank/DDBJ whole genome shotgun (WGS) entry which is preliminary data.</text>
</comment>
<protein>
    <submittedName>
        <fullName evidence="2">Uncharacterized protein</fullName>
    </submittedName>
</protein>
<dbReference type="OrthoDB" id="410714at2759"/>
<dbReference type="EMBL" id="CAICTM010000006">
    <property type="protein sequence ID" value="CAB9496590.1"/>
    <property type="molecule type" value="Genomic_DNA"/>
</dbReference>
<sequence>MKSSVAVNRIMPCWIIGVVLIATTTVVDVQGFQTNRIQVGSPKMLRPSTLHQRHSQLLTKSSSTSTQLGMQDMSWLLLSDASTPPQLITANNNADVWVFVAGVIPFAWATIEFWRRIAVGESFGTGSDSVTIIGQDNNPESSRGRRVLGKDALIVAYILFGIVAGVLGLVLYTVLSTTSSPTEFVPLSDPGN</sequence>
<keyword evidence="1" id="KW-1133">Transmembrane helix</keyword>
<proteinExistence type="predicted"/>
<feature type="transmembrane region" description="Helical" evidence="1">
    <location>
        <begin position="152"/>
        <end position="175"/>
    </location>
</feature>